<dbReference type="InterPro" id="IPR036513">
    <property type="entry name" value="STAS_dom_sf"/>
</dbReference>
<dbReference type="HOGENOM" id="CLU_003182_11_1_6"/>
<organism evidence="8 9">
    <name type="scientific">Methylomicrobium album BG8</name>
    <dbReference type="NCBI Taxonomy" id="686340"/>
    <lineage>
        <taxon>Bacteria</taxon>
        <taxon>Pseudomonadati</taxon>
        <taxon>Pseudomonadota</taxon>
        <taxon>Gammaproteobacteria</taxon>
        <taxon>Methylococcales</taxon>
        <taxon>Methylococcaceae</taxon>
        <taxon>Methylomicrobium</taxon>
    </lineage>
</organism>
<dbReference type="GO" id="GO:0016020">
    <property type="term" value="C:membrane"/>
    <property type="evidence" value="ECO:0007669"/>
    <property type="project" value="UniProtKB-SubCell"/>
</dbReference>
<feature type="region of interest" description="Disordered" evidence="5">
    <location>
        <begin position="552"/>
        <end position="574"/>
    </location>
</feature>
<keyword evidence="3 6" id="KW-1133">Transmembrane helix</keyword>
<dbReference type="Pfam" id="PF00916">
    <property type="entry name" value="Sulfate_transp"/>
    <property type="match status" value="1"/>
</dbReference>
<feature type="transmembrane region" description="Helical" evidence="6">
    <location>
        <begin position="182"/>
        <end position="199"/>
    </location>
</feature>
<evidence type="ECO:0000313" key="8">
    <source>
        <dbReference type="EMBL" id="EIC29405.1"/>
    </source>
</evidence>
<feature type="transmembrane region" description="Helical" evidence="6">
    <location>
        <begin position="128"/>
        <end position="148"/>
    </location>
</feature>
<keyword evidence="9" id="KW-1185">Reference proteome</keyword>
<reference evidence="8 9" key="1">
    <citation type="journal article" date="2013" name="Genome Announc.">
        <title>Genome Sequence of the Obligate Gammaproteobacterial Methanotroph Methylomicrobium album Strain BG8.</title>
        <authorList>
            <person name="Kits K.D."/>
            <person name="Kalyuzhnaya M.G."/>
            <person name="Klotz M.G."/>
            <person name="Jetten M.S."/>
            <person name="Op den Camp H.J."/>
            <person name="Vuilleumier S."/>
            <person name="Bringel F."/>
            <person name="Dispirito A.A."/>
            <person name="Murrell J.C."/>
            <person name="Bruce D."/>
            <person name="Cheng J.F."/>
            <person name="Copeland A."/>
            <person name="Goodwin L."/>
            <person name="Hauser L."/>
            <person name="Lajus A."/>
            <person name="Land M.L."/>
            <person name="Lapidus A."/>
            <person name="Lucas S."/>
            <person name="Medigue C."/>
            <person name="Pitluck S."/>
            <person name="Woyke T."/>
            <person name="Zeytun A."/>
            <person name="Stein L.Y."/>
        </authorList>
    </citation>
    <scope>NUCLEOTIDE SEQUENCE [LARGE SCALE GENOMIC DNA]</scope>
    <source>
        <strain evidence="8 9">BG8</strain>
    </source>
</reference>
<feature type="transmembrane region" description="Helical" evidence="6">
    <location>
        <begin position="408"/>
        <end position="440"/>
    </location>
</feature>
<dbReference type="GO" id="GO:0055085">
    <property type="term" value="P:transmembrane transport"/>
    <property type="evidence" value="ECO:0007669"/>
    <property type="project" value="InterPro"/>
</dbReference>
<feature type="transmembrane region" description="Helical" evidence="6">
    <location>
        <begin position="25"/>
        <end position="48"/>
    </location>
</feature>
<evidence type="ECO:0000256" key="6">
    <source>
        <dbReference type="SAM" id="Phobius"/>
    </source>
</evidence>
<dbReference type="InterPro" id="IPR011547">
    <property type="entry name" value="SLC26A/SulP_dom"/>
</dbReference>
<dbReference type="AlphaFoldDB" id="H8GM44"/>
<accession>H8GM44</accession>
<dbReference type="SUPFAM" id="SSF52091">
    <property type="entry name" value="SpoIIaa-like"/>
    <property type="match status" value="1"/>
</dbReference>
<name>H8GM44_METAL</name>
<feature type="transmembrane region" description="Helical" evidence="6">
    <location>
        <begin position="206"/>
        <end position="224"/>
    </location>
</feature>
<dbReference type="STRING" id="686340.Metal_1626"/>
<feature type="transmembrane region" description="Helical" evidence="6">
    <location>
        <begin position="315"/>
        <end position="335"/>
    </location>
</feature>
<dbReference type="Gene3D" id="3.30.750.24">
    <property type="entry name" value="STAS domain"/>
    <property type="match status" value="1"/>
</dbReference>
<evidence type="ECO:0000256" key="4">
    <source>
        <dbReference type="ARBA" id="ARBA00023136"/>
    </source>
</evidence>
<sequence>MSKGLSPGLPETGIAGLKENWRADLLSGFLVFLIALPLCLGISMASGFPPSAGLITAVVGGMLVSRIGGSFMTINGPAAGLIVVVLDAVQSLGQGDAMAGYRYTLAAIVVASVLQIAMGFFKAGRLSSFFPASVVHGMLAAIGIIIMAKQIHVMLGVTPESGSLFSTIAQIPRSIVDLNPEIAMIGVTSIAILIFWQVVREPQLKMLPAPILVVLAGIGLGKFYDLDHEHMYLFLPDATFLPHHEATVGPKFLVAISDNFLSSFYFPDFSKIATAEFWEAVVAICLVGSLESLLSAVAVDKLDPYRRHSDLDRDLTAIGIGNLVAGMIGGLPMIAEIVRSSANCNNGAKTGWANFFHGTFLLLFVVLFPRLIHSIPLASLASLLVFTGFRLASPKEFAKVMGIGKEQLFMFVLTIIGVLATDLLVGVAIGIAAKFAIHMFRGVRLNNLFKIHFVLERLENGVLLVEIVGAAIFSNFMALKNALAGIDKGRHVIFQLSNAYLIDHTVMEFLHEFQHNYEAQGGVCEFFGMEYHDTYSRHPLAVRKMKRDHMCRRRSDHHGLPGYADNKRRSTEEV</sequence>
<dbReference type="EMBL" id="CM001475">
    <property type="protein sequence ID" value="EIC29405.1"/>
    <property type="molecule type" value="Genomic_DNA"/>
</dbReference>
<feature type="transmembrane region" description="Helical" evidence="6">
    <location>
        <begin position="277"/>
        <end position="299"/>
    </location>
</feature>
<dbReference type="InterPro" id="IPR001902">
    <property type="entry name" value="SLC26A/SulP_fam"/>
</dbReference>
<evidence type="ECO:0000256" key="2">
    <source>
        <dbReference type="ARBA" id="ARBA00022692"/>
    </source>
</evidence>
<feature type="transmembrane region" description="Helical" evidence="6">
    <location>
        <begin position="355"/>
        <end position="387"/>
    </location>
</feature>
<evidence type="ECO:0000256" key="5">
    <source>
        <dbReference type="SAM" id="MobiDB-lite"/>
    </source>
</evidence>
<keyword evidence="4 6" id="KW-0472">Membrane</keyword>
<protein>
    <submittedName>
        <fullName evidence="8">Sulfate permease-like transporter, MFS superfamily</fullName>
    </submittedName>
</protein>
<dbReference type="Proteomes" id="UP000005090">
    <property type="component" value="Chromosome"/>
</dbReference>
<dbReference type="eggNOG" id="COG0659">
    <property type="taxonomic scope" value="Bacteria"/>
</dbReference>
<feature type="transmembrane region" description="Helical" evidence="6">
    <location>
        <begin position="69"/>
        <end position="89"/>
    </location>
</feature>
<keyword evidence="2 6" id="KW-0812">Transmembrane</keyword>
<evidence type="ECO:0000256" key="3">
    <source>
        <dbReference type="ARBA" id="ARBA00022989"/>
    </source>
</evidence>
<dbReference type="RefSeq" id="WP_005371223.1">
    <property type="nucleotide sequence ID" value="NZ_CM001475.1"/>
</dbReference>
<evidence type="ECO:0000256" key="1">
    <source>
        <dbReference type="ARBA" id="ARBA00004141"/>
    </source>
</evidence>
<evidence type="ECO:0000313" key="9">
    <source>
        <dbReference type="Proteomes" id="UP000005090"/>
    </source>
</evidence>
<comment type="subcellular location">
    <subcellularLocation>
        <location evidence="1">Membrane</location>
        <topology evidence="1">Multi-pass membrane protein</topology>
    </subcellularLocation>
</comment>
<evidence type="ECO:0000259" key="7">
    <source>
        <dbReference type="Pfam" id="PF00916"/>
    </source>
</evidence>
<dbReference type="PANTHER" id="PTHR11814">
    <property type="entry name" value="SULFATE TRANSPORTER"/>
    <property type="match status" value="1"/>
</dbReference>
<feature type="compositionally biased region" description="Basic and acidic residues" evidence="5">
    <location>
        <begin position="565"/>
        <end position="574"/>
    </location>
</feature>
<feature type="domain" description="SLC26A/SulP transporter" evidence="7">
    <location>
        <begin position="22"/>
        <end position="413"/>
    </location>
</feature>
<feature type="transmembrane region" description="Helical" evidence="6">
    <location>
        <begin position="101"/>
        <end position="121"/>
    </location>
</feature>
<proteinExistence type="predicted"/>
<gene>
    <name evidence="8" type="ORF">Metal_1626</name>
</gene>